<reference evidence="8 9" key="1">
    <citation type="submission" date="2016-03" db="EMBL/GenBank/DDBJ databases">
        <authorList>
            <person name="Ploux O."/>
        </authorList>
    </citation>
    <scope>NUCLEOTIDE SEQUENCE [LARGE SCALE GENOMIC DNA]</scope>
    <source>
        <strain evidence="8 9">UAMH 11012</strain>
    </source>
</reference>
<dbReference type="GO" id="GO:0000981">
    <property type="term" value="F:DNA-binding transcription factor activity, RNA polymerase II-specific"/>
    <property type="evidence" value="ECO:0007669"/>
    <property type="project" value="TreeGrafter"/>
</dbReference>
<keyword evidence="3" id="KW-0862">Zinc</keyword>
<organism evidence="8 9">
    <name type="scientific">Phialocephala subalpina</name>
    <dbReference type="NCBI Taxonomy" id="576137"/>
    <lineage>
        <taxon>Eukaryota</taxon>
        <taxon>Fungi</taxon>
        <taxon>Dikarya</taxon>
        <taxon>Ascomycota</taxon>
        <taxon>Pezizomycotina</taxon>
        <taxon>Leotiomycetes</taxon>
        <taxon>Helotiales</taxon>
        <taxon>Mollisiaceae</taxon>
        <taxon>Phialocephala</taxon>
        <taxon>Phialocephala fortinii species complex</taxon>
    </lineage>
</organism>
<keyword evidence="9" id="KW-1185">Reference proteome</keyword>
<keyword evidence="5" id="KW-0238">DNA-binding</keyword>
<keyword evidence="2" id="KW-0479">Metal-binding</keyword>
<protein>
    <submittedName>
        <fullName evidence="8">Uncharacterized protein</fullName>
    </submittedName>
</protein>
<evidence type="ECO:0000256" key="7">
    <source>
        <dbReference type="ARBA" id="ARBA00023242"/>
    </source>
</evidence>
<proteinExistence type="predicted"/>
<accession>A0A1L7XHJ2</accession>
<evidence type="ECO:0000313" key="9">
    <source>
        <dbReference type="Proteomes" id="UP000184330"/>
    </source>
</evidence>
<dbReference type="GO" id="GO:0046872">
    <property type="term" value="F:metal ion binding"/>
    <property type="evidence" value="ECO:0007669"/>
    <property type="project" value="UniProtKB-KW"/>
</dbReference>
<dbReference type="OrthoDB" id="3563133at2759"/>
<evidence type="ECO:0000256" key="4">
    <source>
        <dbReference type="ARBA" id="ARBA00023015"/>
    </source>
</evidence>
<dbReference type="GO" id="GO:0045944">
    <property type="term" value="P:positive regulation of transcription by RNA polymerase II"/>
    <property type="evidence" value="ECO:0007669"/>
    <property type="project" value="TreeGrafter"/>
</dbReference>
<evidence type="ECO:0000313" key="8">
    <source>
        <dbReference type="EMBL" id="CZR64478.1"/>
    </source>
</evidence>
<keyword evidence="4" id="KW-0805">Transcription regulation</keyword>
<evidence type="ECO:0000256" key="6">
    <source>
        <dbReference type="ARBA" id="ARBA00023163"/>
    </source>
</evidence>
<evidence type="ECO:0000256" key="1">
    <source>
        <dbReference type="ARBA" id="ARBA00004123"/>
    </source>
</evidence>
<sequence length="661" mass="74034">MCKVSQKENKSNKNASQSLSIHLANNFTTDATCVGFDSIHGTDKPRSTVSHLEEEVARLEIELQRIKSQNNGVSVSESANVAVERLTTSLAVAIVEPGGISQKPGLPYLSSKPSRFLKTGKGVELPPGPITISSIPRQVVNTMLKHYCEIYRPQYPAIEESDLYDSCERVYNNHDPSDFDFFCVHISLAISTSTLMYKDEVRATTAACGFWATAVAHLGQVGLANAWERLQALQLLTHYGFLNPKDVDISRCAAAASRLCFQLGLHQELPHSAKIKLDSSTLNTRRRLLWHSYSMDCAFNTISCRPFLWPPSISPAKFPDCYLQPSPTLHVWTLRQIESEVTLTLYYPSLAPVEILTDTSLKEWIMRVHERLNKWHQVVHQSMNLTEKLEFHELHYQVQLLRLNRPSPRCPVPSMEMCKKALKASIDLIKEFSIIDRLGKLFYLWHAAYYLVESGVCLLASVLTGMECPDPALTHLQGEDIGILVRYIKTFPFLLRKISRRWPIIGCHTSALDVISLSVLEKVQSWAAGAMPSSSDLNSLKDKLNCYSRFSPFPTSTKKPPGEVDIETRENELIPVQEDDSVPMNFQNSTNLMSINPEFVDTQLPAEYNFPILPDLYGIDGGDALSWDFAGMNSEEIFAALLDGGESDLSQNPQSSLFDGS</sequence>
<dbReference type="EMBL" id="FJOG01000026">
    <property type="protein sequence ID" value="CZR64478.1"/>
    <property type="molecule type" value="Genomic_DNA"/>
</dbReference>
<dbReference type="PANTHER" id="PTHR47782:SF1">
    <property type="entry name" value="PYRIMIDINE PATHWAY REGULATORY PROTEIN 1"/>
    <property type="match status" value="1"/>
</dbReference>
<dbReference type="CDD" id="cd12148">
    <property type="entry name" value="fungal_TF_MHR"/>
    <property type="match status" value="1"/>
</dbReference>
<dbReference type="PANTHER" id="PTHR47782">
    <property type="entry name" value="ZN(II)2CYS6 TRANSCRIPTION FACTOR (EUROFUNG)-RELATED"/>
    <property type="match status" value="1"/>
</dbReference>
<dbReference type="Proteomes" id="UP000184330">
    <property type="component" value="Unassembled WGS sequence"/>
</dbReference>
<evidence type="ECO:0000256" key="2">
    <source>
        <dbReference type="ARBA" id="ARBA00022723"/>
    </source>
</evidence>
<keyword evidence="7" id="KW-0539">Nucleus</keyword>
<dbReference type="GO" id="GO:0005634">
    <property type="term" value="C:nucleus"/>
    <property type="evidence" value="ECO:0007669"/>
    <property type="project" value="UniProtKB-SubCell"/>
</dbReference>
<keyword evidence="6" id="KW-0804">Transcription</keyword>
<dbReference type="InterPro" id="IPR052202">
    <property type="entry name" value="Yeast_MetPath_Reg"/>
</dbReference>
<dbReference type="AlphaFoldDB" id="A0A1L7XHJ2"/>
<gene>
    <name evidence="8" type="ORF">PAC_14376</name>
</gene>
<name>A0A1L7XHJ2_9HELO</name>
<dbReference type="STRING" id="576137.A0A1L7XHJ2"/>
<dbReference type="GO" id="GO:0043565">
    <property type="term" value="F:sequence-specific DNA binding"/>
    <property type="evidence" value="ECO:0007669"/>
    <property type="project" value="TreeGrafter"/>
</dbReference>
<comment type="subcellular location">
    <subcellularLocation>
        <location evidence="1">Nucleus</location>
    </subcellularLocation>
</comment>
<evidence type="ECO:0000256" key="3">
    <source>
        <dbReference type="ARBA" id="ARBA00022833"/>
    </source>
</evidence>
<evidence type="ECO:0000256" key="5">
    <source>
        <dbReference type="ARBA" id="ARBA00023125"/>
    </source>
</evidence>